<keyword evidence="6" id="KW-1185">Reference proteome</keyword>
<accession>A0A370LB42</accession>
<evidence type="ECO:0000256" key="3">
    <source>
        <dbReference type="ARBA" id="ARBA00023163"/>
    </source>
</evidence>
<keyword evidence="2" id="KW-0238">DNA-binding</keyword>
<dbReference type="EMBL" id="QQTP01000001">
    <property type="protein sequence ID" value="RDJ29040.1"/>
    <property type="molecule type" value="Genomic_DNA"/>
</dbReference>
<dbReference type="Gene3D" id="1.10.10.60">
    <property type="entry name" value="Homeodomain-like"/>
    <property type="match status" value="1"/>
</dbReference>
<keyword evidence="1" id="KW-0805">Transcription regulation</keyword>
<evidence type="ECO:0000313" key="5">
    <source>
        <dbReference type="EMBL" id="RDJ29040.1"/>
    </source>
</evidence>
<evidence type="ECO:0000256" key="2">
    <source>
        <dbReference type="ARBA" id="ARBA00023125"/>
    </source>
</evidence>
<dbReference type="InterPro" id="IPR018060">
    <property type="entry name" value="HTH_AraC"/>
</dbReference>
<name>A0A370LB42_9HYPH</name>
<comment type="caution">
    <text evidence="5">The sequence shown here is derived from an EMBL/GenBank/DDBJ whole genome shotgun (WGS) entry which is preliminary data.</text>
</comment>
<reference evidence="6" key="1">
    <citation type="submission" date="2018-07" db="EMBL/GenBank/DDBJ databases">
        <authorList>
            <person name="Safronova V.I."/>
            <person name="Chirak E.R."/>
            <person name="Sazanova A.L."/>
        </authorList>
    </citation>
    <scope>NUCLEOTIDE SEQUENCE [LARGE SCALE GENOMIC DNA]</scope>
    <source>
        <strain evidence="6">RCAM04685</strain>
    </source>
</reference>
<protein>
    <submittedName>
        <fullName evidence="5">AraC family transcriptional regulator</fullName>
    </submittedName>
</protein>
<dbReference type="OrthoDB" id="4601794at2"/>
<dbReference type="SMART" id="SM00342">
    <property type="entry name" value="HTH_ARAC"/>
    <property type="match status" value="1"/>
</dbReference>
<dbReference type="RefSeq" id="WP_114827157.1">
    <property type="nucleotide sequence ID" value="NZ_QQTO01000019.1"/>
</dbReference>
<dbReference type="PANTHER" id="PTHR46796:SF6">
    <property type="entry name" value="ARAC SUBFAMILY"/>
    <property type="match status" value="1"/>
</dbReference>
<dbReference type="InterPro" id="IPR035418">
    <property type="entry name" value="AraC-bd_2"/>
</dbReference>
<dbReference type="Proteomes" id="UP000255207">
    <property type="component" value="Unassembled WGS sequence"/>
</dbReference>
<dbReference type="Pfam" id="PF12833">
    <property type="entry name" value="HTH_18"/>
    <property type="match status" value="1"/>
</dbReference>
<dbReference type="AlphaFoldDB" id="A0A370LB42"/>
<evidence type="ECO:0000256" key="1">
    <source>
        <dbReference type="ARBA" id="ARBA00023015"/>
    </source>
</evidence>
<feature type="domain" description="HTH araC/xylS-type" evidence="4">
    <location>
        <begin position="219"/>
        <end position="320"/>
    </location>
</feature>
<dbReference type="PRINTS" id="PR00032">
    <property type="entry name" value="HTHARAC"/>
</dbReference>
<dbReference type="PROSITE" id="PS01124">
    <property type="entry name" value="HTH_ARAC_FAMILY_2"/>
    <property type="match status" value="1"/>
</dbReference>
<evidence type="ECO:0000259" key="4">
    <source>
        <dbReference type="PROSITE" id="PS01124"/>
    </source>
</evidence>
<dbReference type="InterPro" id="IPR050204">
    <property type="entry name" value="AraC_XylS_family_regulators"/>
</dbReference>
<dbReference type="InterPro" id="IPR020449">
    <property type="entry name" value="Tscrpt_reg_AraC-type_HTH"/>
</dbReference>
<evidence type="ECO:0000313" key="6">
    <source>
        <dbReference type="Proteomes" id="UP000255207"/>
    </source>
</evidence>
<proteinExistence type="predicted"/>
<sequence>MPPARAGQVRFSTDNHAGRDRFAIWREIYSRHLFNVDIEPLSDEPFRADVVLRALPGANVVLGSRSATRTSITRPLLQTASDSLLLAVTTKGRSQARQLGREETIPEGGAVLMSSAELASHTLEDDGVLLSIAVPKASIMPYVGDIGSALMRPFTPEADALRLLVDYAKSAMALGETASPELQGAVAQHLRDLVAVLLGARNDAREFLAERGVRAARLRAVKSEVLVQLGRDNLSAETVALPLRISANYVRKLLQTEGLSFSEYVLGVRLARAFAMLRDQRLSDRAISSIAMAVGFSDISYFNRTFRRRFGMTPSEAKNES</sequence>
<dbReference type="InterPro" id="IPR009057">
    <property type="entry name" value="Homeodomain-like_sf"/>
</dbReference>
<dbReference type="GO" id="GO:0043565">
    <property type="term" value="F:sequence-specific DNA binding"/>
    <property type="evidence" value="ECO:0007669"/>
    <property type="project" value="InterPro"/>
</dbReference>
<keyword evidence="3" id="KW-0804">Transcription</keyword>
<dbReference type="SUPFAM" id="SSF46689">
    <property type="entry name" value="Homeodomain-like"/>
    <property type="match status" value="1"/>
</dbReference>
<gene>
    <name evidence="5" type="ORF">DWE98_00185</name>
</gene>
<dbReference type="Pfam" id="PF14525">
    <property type="entry name" value="AraC_binding_2"/>
    <property type="match status" value="1"/>
</dbReference>
<dbReference type="PANTHER" id="PTHR46796">
    <property type="entry name" value="HTH-TYPE TRANSCRIPTIONAL ACTIVATOR RHAS-RELATED"/>
    <property type="match status" value="1"/>
</dbReference>
<organism evidence="5 6">
    <name type="scientific">Bosea caraganae</name>
    <dbReference type="NCBI Taxonomy" id="2763117"/>
    <lineage>
        <taxon>Bacteria</taxon>
        <taxon>Pseudomonadati</taxon>
        <taxon>Pseudomonadota</taxon>
        <taxon>Alphaproteobacteria</taxon>
        <taxon>Hyphomicrobiales</taxon>
        <taxon>Boseaceae</taxon>
        <taxon>Bosea</taxon>
    </lineage>
</organism>
<dbReference type="GO" id="GO:0003700">
    <property type="term" value="F:DNA-binding transcription factor activity"/>
    <property type="evidence" value="ECO:0007669"/>
    <property type="project" value="InterPro"/>
</dbReference>